<dbReference type="Proteomes" id="UP001431221">
    <property type="component" value="Unassembled WGS sequence"/>
</dbReference>
<feature type="domain" description="Tyr recombinase" evidence="6">
    <location>
        <begin position="259"/>
        <end position="446"/>
    </location>
</feature>
<dbReference type="PANTHER" id="PTHR30349">
    <property type="entry name" value="PHAGE INTEGRASE-RELATED"/>
    <property type="match status" value="1"/>
</dbReference>
<sequence length="455" mass="52491">MPRSSSQDRRFLELHGGKWRVTVSVPRDLHDKLGTKLKQPLHTDSLTIANRLKWPVVGQLKERIEKARGAEASAPHIADALQMAELRKQAKTEEERESIVEGIYLTAEMLRGRVVGEEPDPATGEPEPLYDPENERQSVEFARVALGLATPIDLHHGRYLEGLTVKARTKADDERAMKYLKQWCSNEGVTPVLEAFNKKTAVRFMDALPELLPGLTPTTLNKYLRRLSRYWQWLERRHEVEHNVWHGLTLEEPQTPHDEEERPFTDAEMVKLLTGETTQHMHDLMRIAALTGARIDAIVCLKVKDCRDGRFVFKPQKKEKKERACPIHSDLQQIIARRTEGKEDEDDIFPEWPAPKKEGSKRERSFKASNQFTEYRRKVGVDEVIPGKRRSLVNFHSFRRWFITKAEQADQPENIIATVVGHKRQGMTLGKYSAGPLFEQARRCVEAVRLPRWQK</sequence>
<evidence type="ECO:0000313" key="7">
    <source>
        <dbReference type="EMBL" id="MCK7616072.1"/>
    </source>
</evidence>
<dbReference type="PROSITE" id="PS51898">
    <property type="entry name" value="TYR_RECOMBINASE"/>
    <property type="match status" value="1"/>
</dbReference>
<evidence type="ECO:0000256" key="5">
    <source>
        <dbReference type="SAM" id="MobiDB-lite"/>
    </source>
</evidence>
<evidence type="ECO:0000313" key="8">
    <source>
        <dbReference type="Proteomes" id="UP001431221"/>
    </source>
</evidence>
<keyword evidence="3" id="KW-0238">DNA-binding</keyword>
<dbReference type="InterPro" id="IPR013762">
    <property type="entry name" value="Integrase-like_cat_sf"/>
</dbReference>
<accession>A0ABT0H316</accession>
<evidence type="ECO:0000256" key="4">
    <source>
        <dbReference type="ARBA" id="ARBA00023172"/>
    </source>
</evidence>
<evidence type="ECO:0000256" key="3">
    <source>
        <dbReference type="ARBA" id="ARBA00023125"/>
    </source>
</evidence>
<proteinExistence type="inferred from homology"/>
<organism evidence="7 8">
    <name type="scientific">Roseibium sediminicola</name>
    <dbReference type="NCBI Taxonomy" id="2933272"/>
    <lineage>
        <taxon>Bacteria</taxon>
        <taxon>Pseudomonadati</taxon>
        <taxon>Pseudomonadota</taxon>
        <taxon>Alphaproteobacteria</taxon>
        <taxon>Hyphomicrobiales</taxon>
        <taxon>Stappiaceae</taxon>
        <taxon>Roseibium</taxon>
    </lineage>
</organism>
<protein>
    <submittedName>
        <fullName evidence="7">Tyrosine-type recombinase/integrase</fullName>
    </submittedName>
</protein>
<dbReference type="EMBL" id="JALNMJ010000041">
    <property type="protein sequence ID" value="MCK7616072.1"/>
    <property type="molecule type" value="Genomic_DNA"/>
</dbReference>
<dbReference type="PANTHER" id="PTHR30349:SF41">
    <property type="entry name" value="INTEGRASE_RECOMBINASE PROTEIN MJ0367-RELATED"/>
    <property type="match status" value="1"/>
</dbReference>
<dbReference type="Gene3D" id="1.10.150.130">
    <property type="match status" value="1"/>
</dbReference>
<dbReference type="SUPFAM" id="SSF56349">
    <property type="entry name" value="DNA breaking-rejoining enzymes"/>
    <property type="match status" value="1"/>
</dbReference>
<feature type="region of interest" description="Disordered" evidence="5">
    <location>
        <begin position="339"/>
        <end position="365"/>
    </location>
</feature>
<evidence type="ECO:0000256" key="2">
    <source>
        <dbReference type="ARBA" id="ARBA00022908"/>
    </source>
</evidence>
<keyword evidence="8" id="KW-1185">Reference proteome</keyword>
<dbReference type="InterPro" id="IPR011010">
    <property type="entry name" value="DNA_brk_join_enz"/>
</dbReference>
<dbReference type="InterPro" id="IPR002104">
    <property type="entry name" value="Integrase_catalytic"/>
</dbReference>
<reference evidence="7" key="1">
    <citation type="submission" date="2022-04" db="EMBL/GenBank/DDBJ databases">
        <title>Roseibium sp. CAU 1639 isolated from mud.</title>
        <authorList>
            <person name="Kim W."/>
        </authorList>
    </citation>
    <scope>NUCLEOTIDE SEQUENCE</scope>
    <source>
        <strain evidence="7">CAU 1639</strain>
    </source>
</reference>
<keyword evidence="2" id="KW-0229">DNA integration</keyword>
<comment type="caution">
    <text evidence="7">The sequence shown here is derived from an EMBL/GenBank/DDBJ whole genome shotgun (WGS) entry which is preliminary data.</text>
</comment>
<evidence type="ECO:0000259" key="6">
    <source>
        <dbReference type="PROSITE" id="PS51898"/>
    </source>
</evidence>
<name>A0ABT0H316_9HYPH</name>
<gene>
    <name evidence="7" type="ORF">M0H32_28295</name>
</gene>
<keyword evidence="4" id="KW-0233">DNA recombination</keyword>
<dbReference type="RefSeq" id="WP_248160033.1">
    <property type="nucleotide sequence ID" value="NZ_JALNMJ010000041.1"/>
</dbReference>
<dbReference type="Gene3D" id="1.10.443.10">
    <property type="entry name" value="Intergrase catalytic core"/>
    <property type="match status" value="1"/>
</dbReference>
<dbReference type="Pfam" id="PF20172">
    <property type="entry name" value="DUF6538"/>
    <property type="match status" value="1"/>
</dbReference>
<feature type="compositionally biased region" description="Basic and acidic residues" evidence="5">
    <location>
        <begin position="354"/>
        <end position="365"/>
    </location>
</feature>
<comment type="similarity">
    <text evidence="1">Belongs to the 'phage' integrase family.</text>
</comment>
<evidence type="ECO:0000256" key="1">
    <source>
        <dbReference type="ARBA" id="ARBA00008857"/>
    </source>
</evidence>
<dbReference type="InterPro" id="IPR046668">
    <property type="entry name" value="DUF6538"/>
</dbReference>
<dbReference type="Pfam" id="PF00589">
    <property type="entry name" value="Phage_integrase"/>
    <property type="match status" value="1"/>
</dbReference>
<dbReference type="InterPro" id="IPR050090">
    <property type="entry name" value="Tyrosine_recombinase_XerCD"/>
</dbReference>
<dbReference type="InterPro" id="IPR010998">
    <property type="entry name" value="Integrase_recombinase_N"/>
</dbReference>